<evidence type="ECO:0000256" key="1">
    <source>
        <dbReference type="ARBA" id="ARBA00006484"/>
    </source>
</evidence>
<dbReference type="EMBL" id="CP096983">
    <property type="protein sequence ID" value="URZ13131.1"/>
    <property type="molecule type" value="Genomic_DNA"/>
</dbReference>
<dbReference type="InterPro" id="IPR002347">
    <property type="entry name" value="SDR_fam"/>
</dbReference>
<dbReference type="SUPFAM" id="SSF51735">
    <property type="entry name" value="NAD(P)-binding Rossmann-fold domains"/>
    <property type="match status" value="1"/>
</dbReference>
<keyword evidence="2" id="KW-0560">Oxidoreductase</keyword>
<dbReference type="STRING" id="84029.CROST_18590"/>
<dbReference type="InterPro" id="IPR036291">
    <property type="entry name" value="NAD(P)-bd_dom_sf"/>
</dbReference>
<dbReference type="GO" id="GO:0030497">
    <property type="term" value="P:fatty acid elongation"/>
    <property type="evidence" value="ECO:0007669"/>
    <property type="project" value="TreeGrafter"/>
</dbReference>
<gene>
    <name evidence="2" type="primary">fabG_4</name>
    <name evidence="2" type="ORF">CROST_038810</name>
</gene>
<proteinExistence type="inferred from homology"/>
<dbReference type="RefSeq" id="WP_077832210.1">
    <property type="nucleotide sequence ID" value="NZ_CP096983.1"/>
</dbReference>
<sequence>MGKNAVVIGGSKGIGFAIACKLALKKWNVTIVSSRKENLDKAREIAKKNEININVEVADATNEDSIKNLFLKLKKQGTLDLCINCVGKNLSQKLVKKTKDGEILLHSLEAWKNTIDINLNSVFLCGREEAGIMLEQNAQGTIVNIVTAVRNGAYGQSAYTAAKAGVTSLTRTWALELAKYGIRCVAIAPGAIEGEALINACKKDERHKIYMDKLREQIPLGRFASESEVADTVCFVAQNQYITGTVIELDGGGLPPKVFLK</sequence>
<dbReference type="PANTHER" id="PTHR42760">
    <property type="entry name" value="SHORT-CHAIN DEHYDROGENASES/REDUCTASES FAMILY MEMBER"/>
    <property type="match status" value="1"/>
</dbReference>
<accession>A0A1S8MH60</accession>
<dbReference type="CDD" id="cd05233">
    <property type="entry name" value="SDR_c"/>
    <property type="match status" value="1"/>
</dbReference>
<dbReference type="InterPro" id="IPR020904">
    <property type="entry name" value="Sc_DH/Rdtase_CS"/>
</dbReference>
<dbReference type="Proteomes" id="UP000190951">
    <property type="component" value="Chromosome"/>
</dbReference>
<dbReference type="Pfam" id="PF13561">
    <property type="entry name" value="adh_short_C2"/>
    <property type="match status" value="1"/>
</dbReference>
<comment type="similarity">
    <text evidence="1">Belongs to the short-chain dehydrogenases/reductases (SDR) family.</text>
</comment>
<dbReference type="PANTHER" id="PTHR42760:SF135">
    <property type="entry name" value="BLL7886 PROTEIN"/>
    <property type="match status" value="1"/>
</dbReference>
<protein>
    <submittedName>
        <fullName evidence="2">3-oxoacyl-[acyl-carrier-protein] reductase FabG</fullName>
        <ecNumber evidence="2">1.1.1.100</ecNumber>
    </submittedName>
</protein>
<dbReference type="PRINTS" id="PR00080">
    <property type="entry name" value="SDRFAMILY"/>
</dbReference>
<reference evidence="2 3" key="1">
    <citation type="submission" date="2022-04" db="EMBL/GenBank/DDBJ databases">
        <title>Genome sequence of C. roseum typestrain.</title>
        <authorList>
            <person name="Poehlein A."/>
            <person name="Schoch T."/>
            <person name="Duerre P."/>
            <person name="Daniel R."/>
        </authorList>
    </citation>
    <scope>NUCLEOTIDE SEQUENCE [LARGE SCALE GENOMIC DNA]</scope>
    <source>
        <strain evidence="2 3">DSM 7320</strain>
    </source>
</reference>
<dbReference type="EC" id="1.1.1.100" evidence="2"/>
<evidence type="ECO:0000313" key="3">
    <source>
        <dbReference type="Proteomes" id="UP000190951"/>
    </source>
</evidence>
<organism evidence="2 3">
    <name type="scientific">Clostridium felsineum</name>
    <dbReference type="NCBI Taxonomy" id="36839"/>
    <lineage>
        <taxon>Bacteria</taxon>
        <taxon>Bacillati</taxon>
        <taxon>Bacillota</taxon>
        <taxon>Clostridia</taxon>
        <taxon>Eubacteriales</taxon>
        <taxon>Clostridiaceae</taxon>
        <taxon>Clostridium</taxon>
    </lineage>
</organism>
<dbReference type="AlphaFoldDB" id="A0A1S8MH60"/>
<name>A0A1S8MH60_9CLOT</name>
<dbReference type="PRINTS" id="PR00081">
    <property type="entry name" value="GDHRDH"/>
</dbReference>
<dbReference type="GO" id="GO:0004316">
    <property type="term" value="F:3-oxoacyl-[acyl-carrier-protein] reductase (NADPH) activity"/>
    <property type="evidence" value="ECO:0007669"/>
    <property type="project" value="UniProtKB-EC"/>
</dbReference>
<dbReference type="KEGG" id="crw:CROST_038810"/>
<dbReference type="PROSITE" id="PS00061">
    <property type="entry name" value="ADH_SHORT"/>
    <property type="match status" value="1"/>
</dbReference>
<dbReference type="Gene3D" id="3.40.50.720">
    <property type="entry name" value="NAD(P)-binding Rossmann-like Domain"/>
    <property type="match status" value="1"/>
</dbReference>
<keyword evidence="3" id="KW-1185">Reference proteome</keyword>
<evidence type="ECO:0000313" key="2">
    <source>
        <dbReference type="EMBL" id="URZ13131.1"/>
    </source>
</evidence>